<feature type="transmembrane region" description="Helical" evidence="10">
    <location>
        <begin position="120"/>
        <end position="140"/>
    </location>
</feature>
<accession>A0A834JU07</accession>
<feature type="transmembrane region" description="Helical" evidence="10">
    <location>
        <begin position="230"/>
        <end position="252"/>
    </location>
</feature>
<keyword evidence="9 10" id="KW-0807">Transducer</keyword>
<protein>
    <recommendedName>
        <fullName evidence="10">Odorant receptor</fullName>
    </recommendedName>
</protein>
<reference evidence="11" key="1">
    <citation type="journal article" date="2020" name="G3 (Bethesda)">
        <title>High-Quality Assemblies for Three Invasive Social Wasps from the &lt;i&gt;Vespula&lt;/i&gt; Genus.</title>
        <authorList>
            <person name="Harrop T.W.R."/>
            <person name="Guhlin J."/>
            <person name="McLaughlin G.M."/>
            <person name="Permina E."/>
            <person name="Stockwell P."/>
            <person name="Gilligan J."/>
            <person name="Le Lec M.F."/>
            <person name="Gruber M.A.M."/>
            <person name="Quinn O."/>
            <person name="Lovegrove M."/>
            <person name="Duncan E.J."/>
            <person name="Remnant E.J."/>
            <person name="Van Eeckhoven J."/>
            <person name="Graham B."/>
            <person name="Knapp R.A."/>
            <person name="Langford K.W."/>
            <person name="Kronenberg Z."/>
            <person name="Press M.O."/>
            <person name="Eacker S.M."/>
            <person name="Wilson-Rankin E.E."/>
            <person name="Purcell J."/>
            <person name="Lester P.J."/>
            <person name="Dearden P.K."/>
        </authorList>
    </citation>
    <scope>NUCLEOTIDE SEQUENCE</scope>
    <source>
        <strain evidence="11">Volc-1</strain>
    </source>
</reference>
<evidence type="ECO:0000256" key="5">
    <source>
        <dbReference type="ARBA" id="ARBA00022725"/>
    </source>
</evidence>
<dbReference type="GO" id="GO:0004984">
    <property type="term" value="F:olfactory receptor activity"/>
    <property type="evidence" value="ECO:0007669"/>
    <property type="project" value="InterPro"/>
</dbReference>
<dbReference type="EMBL" id="JACSDY010000021">
    <property type="protein sequence ID" value="KAF7394357.1"/>
    <property type="molecule type" value="Genomic_DNA"/>
</dbReference>
<dbReference type="Proteomes" id="UP000600918">
    <property type="component" value="Unassembled WGS sequence"/>
</dbReference>
<keyword evidence="4 10" id="KW-0812">Transmembrane</keyword>
<dbReference type="InterPro" id="IPR004117">
    <property type="entry name" value="7tm6_olfct_rcpt"/>
</dbReference>
<evidence type="ECO:0000256" key="9">
    <source>
        <dbReference type="ARBA" id="ARBA00023224"/>
    </source>
</evidence>
<feature type="transmembrane region" description="Helical" evidence="10">
    <location>
        <begin position="25"/>
        <end position="46"/>
    </location>
</feature>
<keyword evidence="6 10" id="KW-1133">Transmembrane helix</keyword>
<keyword evidence="7 10" id="KW-0472">Membrane</keyword>
<dbReference type="Pfam" id="PF02949">
    <property type="entry name" value="7tm_6"/>
    <property type="match status" value="1"/>
</dbReference>
<keyword evidence="5 10" id="KW-0552">Olfaction</keyword>
<keyword evidence="8 10" id="KW-0675">Receptor</keyword>
<sequence>MSVVIMGCWPPPLNATKKQLLLRDIYWWMSFVIATFLLLALINGIYEHRRNTLITIQTTCILAGVCQMCIKMVILRKQRWKFQSIILEMENFVKRANPLEKTILQNYVNRCAVFHLTTTIGFYVICSGLILGPAILSQPFPTFAKYPFQVDSHPIYDIVYFQQAFVGMLATVGGTIDCQAAVLLWFASARFEMLCIELTRFIDLVDLNCCIRKHLHLLRYAEDVVISVRYIIFITTCISTLIMIFGGLQLIFAKSTIVKIQFVILVIGSAIQLFLCSRPAENLSGMSTAIGLSVYNSNWIGQSTEVLKNICILIQRSQKPVIVTISGVLPALSLKYYASAISILVILVLYNVTCCSHLNSKSNIDQITVDRLD</sequence>
<comment type="caution">
    <text evidence="10">Lacks conserved residue(s) required for the propagation of feature annotation.</text>
</comment>
<evidence type="ECO:0000256" key="8">
    <source>
        <dbReference type="ARBA" id="ARBA00023170"/>
    </source>
</evidence>
<keyword evidence="3 10" id="KW-0716">Sensory transduction</keyword>
<gene>
    <name evidence="11" type="ORF">H0235_016952</name>
</gene>
<dbReference type="GO" id="GO:0005549">
    <property type="term" value="F:odorant binding"/>
    <property type="evidence" value="ECO:0007669"/>
    <property type="project" value="InterPro"/>
</dbReference>
<evidence type="ECO:0000256" key="10">
    <source>
        <dbReference type="RuleBase" id="RU351113"/>
    </source>
</evidence>
<comment type="subcellular location">
    <subcellularLocation>
        <location evidence="1 10">Cell membrane</location>
        <topology evidence="1 10">Multi-pass membrane protein</topology>
    </subcellularLocation>
</comment>
<feature type="transmembrane region" description="Helical" evidence="10">
    <location>
        <begin position="336"/>
        <end position="353"/>
    </location>
</feature>
<name>A0A834JU07_VESPE</name>
<keyword evidence="12" id="KW-1185">Reference proteome</keyword>
<feature type="transmembrane region" description="Helical" evidence="10">
    <location>
        <begin position="160"/>
        <end position="186"/>
    </location>
</feature>
<comment type="caution">
    <text evidence="11">The sequence shown here is derived from an EMBL/GenBank/DDBJ whole genome shotgun (WGS) entry which is preliminary data.</text>
</comment>
<proteinExistence type="inferred from homology"/>
<evidence type="ECO:0000313" key="12">
    <source>
        <dbReference type="Proteomes" id="UP000600918"/>
    </source>
</evidence>
<evidence type="ECO:0000256" key="2">
    <source>
        <dbReference type="ARBA" id="ARBA00022475"/>
    </source>
</evidence>
<dbReference type="PANTHER" id="PTHR21137">
    <property type="entry name" value="ODORANT RECEPTOR"/>
    <property type="match status" value="1"/>
</dbReference>
<comment type="similarity">
    <text evidence="10">Belongs to the insect chemoreceptor superfamily. Heteromeric odorant receptor channel (TC 1.A.69) family.</text>
</comment>
<keyword evidence="2" id="KW-1003">Cell membrane</keyword>
<evidence type="ECO:0000256" key="1">
    <source>
        <dbReference type="ARBA" id="ARBA00004651"/>
    </source>
</evidence>
<dbReference type="GO" id="GO:0005886">
    <property type="term" value="C:plasma membrane"/>
    <property type="evidence" value="ECO:0007669"/>
    <property type="project" value="UniProtKB-SubCell"/>
</dbReference>
<evidence type="ECO:0000256" key="6">
    <source>
        <dbReference type="ARBA" id="ARBA00022989"/>
    </source>
</evidence>
<dbReference type="PANTHER" id="PTHR21137:SF35">
    <property type="entry name" value="ODORANT RECEPTOR 19A-RELATED"/>
    <property type="match status" value="1"/>
</dbReference>
<evidence type="ECO:0000256" key="7">
    <source>
        <dbReference type="ARBA" id="ARBA00023136"/>
    </source>
</evidence>
<dbReference type="AlphaFoldDB" id="A0A834JU07"/>
<organism evidence="11 12">
    <name type="scientific">Vespula pensylvanica</name>
    <name type="common">Western yellow jacket</name>
    <name type="synonym">Wasp</name>
    <dbReference type="NCBI Taxonomy" id="30213"/>
    <lineage>
        <taxon>Eukaryota</taxon>
        <taxon>Metazoa</taxon>
        <taxon>Ecdysozoa</taxon>
        <taxon>Arthropoda</taxon>
        <taxon>Hexapoda</taxon>
        <taxon>Insecta</taxon>
        <taxon>Pterygota</taxon>
        <taxon>Neoptera</taxon>
        <taxon>Endopterygota</taxon>
        <taxon>Hymenoptera</taxon>
        <taxon>Apocrita</taxon>
        <taxon>Aculeata</taxon>
        <taxon>Vespoidea</taxon>
        <taxon>Vespidae</taxon>
        <taxon>Vespinae</taxon>
        <taxon>Vespula</taxon>
    </lineage>
</organism>
<evidence type="ECO:0000256" key="4">
    <source>
        <dbReference type="ARBA" id="ARBA00022692"/>
    </source>
</evidence>
<dbReference type="GO" id="GO:0007165">
    <property type="term" value="P:signal transduction"/>
    <property type="evidence" value="ECO:0007669"/>
    <property type="project" value="UniProtKB-KW"/>
</dbReference>
<evidence type="ECO:0000313" key="11">
    <source>
        <dbReference type="EMBL" id="KAF7394357.1"/>
    </source>
</evidence>
<evidence type="ECO:0000256" key="3">
    <source>
        <dbReference type="ARBA" id="ARBA00022606"/>
    </source>
</evidence>
<feature type="transmembrane region" description="Helical" evidence="10">
    <location>
        <begin position="52"/>
        <end position="74"/>
    </location>
</feature>